<feature type="chain" id="PRO_5009912342" description="NIPSNAP protein" evidence="1">
    <location>
        <begin position="28"/>
        <end position="254"/>
    </location>
</feature>
<dbReference type="EMBL" id="FQXG01000001">
    <property type="protein sequence ID" value="SHG77121.1"/>
    <property type="molecule type" value="Genomic_DNA"/>
</dbReference>
<sequence length="254" mass="29313">MNILQRAGWVLPSLCVSLMLSLAPVQAKDAVADMWVFTPEKGKVAEFEAAFKAHVEERKKRGDPRQWKVYTKVTGEMNNTYYVRACCYEWAEFDKYRAWAEESKIVEHWMSNVAPLVGKMAHNMSEVDMDNSNWPEDDSAFKYFGVVTYHVKAGHGGETNEHLKKISDHAKKGNWPYNWSWSWPVDGGNNLSLVLPYENYAGMATPEVTFMDMLKEQMQSESRAKDLMEDWADNFESTSYTLYQLRDDLSMANE</sequence>
<proteinExistence type="predicted"/>
<protein>
    <recommendedName>
        <fullName evidence="4">NIPSNAP protein</fullName>
    </recommendedName>
</protein>
<dbReference type="OrthoDB" id="1122871at2"/>
<evidence type="ECO:0000256" key="1">
    <source>
        <dbReference type="SAM" id="SignalP"/>
    </source>
</evidence>
<evidence type="ECO:0000313" key="3">
    <source>
        <dbReference type="Proteomes" id="UP000184268"/>
    </source>
</evidence>
<reference evidence="3" key="1">
    <citation type="submission" date="2016-11" db="EMBL/GenBank/DDBJ databases">
        <authorList>
            <person name="Varghese N."/>
            <person name="Submissions S."/>
        </authorList>
    </citation>
    <scope>NUCLEOTIDE SEQUENCE [LARGE SCALE GENOMIC DNA]</scope>
    <source>
        <strain evidence="3">DSM 16917</strain>
    </source>
</reference>
<feature type="signal peptide" evidence="1">
    <location>
        <begin position="1"/>
        <end position="27"/>
    </location>
</feature>
<dbReference type="RefSeq" id="WP_067664570.1">
    <property type="nucleotide sequence ID" value="NZ_FQXG01000001.1"/>
</dbReference>
<organism evidence="2 3">
    <name type="scientific">Ferrimonas marina</name>
    <dbReference type="NCBI Taxonomy" id="299255"/>
    <lineage>
        <taxon>Bacteria</taxon>
        <taxon>Pseudomonadati</taxon>
        <taxon>Pseudomonadota</taxon>
        <taxon>Gammaproteobacteria</taxon>
        <taxon>Alteromonadales</taxon>
        <taxon>Ferrimonadaceae</taxon>
        <taxon>Ferrimonas</taxon>
    </lineage>
</organism>
<keyword evidence="1" id="KW-0732">Signal</keyword>
<gene>
    <name evidence="2" type="ORF">SAMN02745129_0658</name>
</gene>
<dbReference type="Proteomes" id="UP000184268">
    <property type="component" value="Unassembled WGS sequence"/>
</dbReference>
<accession>A0A1M5MIU2</accession>
<evidence type="ECO:0000313" key="2">
    <source>
        <dbReference type="EMBL" id="SHG77121.1"/>
    </source>
</evidence>
<name>A0A1M5MIU2_9GAMM</name>
<keyword evidence="3" id="KW-1185">Reference proteome</keyword>
<dbReference type="AlphaFoldDB" id="A0A1M5MIU2"/>
<evidence type="ECO:0008006" key="4">
    <source>
        <dbReference type="Google" id="ProtNLM"/>
    </source>
</evidence>